<dbReference type="InterPro" id="IPR011852">
    <property type="entry name" value="TRAP_TAXI"/>
</dbReference>
<dbReference type="Pfam" id="PF16868">
    <property type="entry name" value="NMT1_3"/>
    <property type="match status" value="1"/>
</dbReference>
<dbReference type="KEGG" id="aoh:AOV_02000"/>
<keyword evidence="2" id="KW-1185">Reference proteome</keyword>
<evidence type="ECO:0000313" key="1">
    <source>
        <dbReference type="EMBL" id="ASI47644.1"/>
    </source>
</evidence>
<dbReference type="EMBL" id="CP015994">
    <property type="protein sequence ID" value="ASI47644.1"/>
    <property type="molecule type" value="Genomic_DNA"/>
</dbReference>
<accession>A0A2Z2LGD7</accession>
<name>A0A2Z2LGD7_9RICK</name>
<dbReference type="OrthoDB" id="9776669at2"/>
<evidence type="ECO:0008006" key="3">
    <source>
        <dbReference type="Google" id="ProtNLM"/>
    </source>
</evidence>
<dbReference type="AlphaFoldDB" id="A0A2Z2LGD7"/>
<dbReference type="SUPFAM" id="SSF53850">
    <property type="entry name" value="Periplasmic binding protein-like II"/>
    <property type="match status" value="1"/>
</dbReference>
<protein>
    <recommendedName>
        <fullName evidence="3">C4-dicarboxylate ABC transporter substrate-binding protein</fullName>
    </recommendedName>
</protein>
<dbReference type="Proteomes" id="UP000259762">
    <property type="component" value="Chromosome"/>
</dbReference>
<gene>
    <name evidence="1" type="ORF">AOV_02000</name>
</gene>
<reference evidence="1 2" key="2">
    <citation type="journal article" date="2019" name="BMC Genomics">
        <title>The Anaplasma ovis genome reveals a high proportion of pseudogenes.</title>
        <authorList>
            <person name="Liu Z."/>
            <person name="Peasley A.M."/>
            <person name="Yang J."/>
            <person name="Li Y."/>
            <person name="Guan G."/>
            <person name="Luo J."/>
            <person name="Yin H."/>
            <person name="Brayton K.A."/>
        </authorList>
    </citation>
    <scope>NUCLEOTIDE SEQUENCE [LARGE SCALE GENOMIC DNA]</scope>
    <source>
        <strain evidence="1 2">Haibei</strain>
    </source>
</reference>
<organism evidence="1 2">
    <name type="scientific">Anaplasma ovis str. Haibei</name>
    <dbReference type="NCBI Taxonomy" id="1248439"/>
    <lineage>
        <taxon>Bacteria</taxon>
        <taxon>Pseudomonadati</taxon>
        <taxon>Pseudomonadota</taxon>
        <taxon>Alphaproteobacteria</taxon>
        <taxon>Rickettsiales</taxon>
        <taxon>Anaplasmataceae</taxon>
        <taxon>Anaplasma</taxon>
    </lineage>
</organism>
<proteinExistence type="predicted"/>
<sequence length="55" mass="6079">MAYAIVKSIASNISRFHELSGALRKLTLRDLVTSGSAVPLHDGAERFYRETGMLK</sequence>
<dbReference type="Gene3D" id="3.40.190.10">
    <property type="entry name" value="Periplasmic binding protein-like II"/>
    <property type="match status" value="1"/>
</dbReference>
<evidence type="ECO:0000313" key="2">
    <source>
        <dbReference type="Proteomes" id="UP000259762"/>
    </source>
</evidence>
<reference evidence="2" key="1">
    <citation type="submission" date="2018-06" db="EMBL/GenBank/DDBJ databases">
        <title>The Anaplasma ovis genome reveals a high proportion of pseudogenes.</title>
        <authorList>
            <person name="Liu Z."/>
            <person name="Peasley A.M."/>
            <person name="Yang J."/>
            <person name="Li Y."/>
            <person name="Guan G."/>
            <person name="Luo J."/>
            <person name="Yin H."/>
            <person name="Brayton K.A."/>
        </authorList>
    </citation>
    <scope>NUCLEOTIDE SEQUENCE [LARGE SCALE GENOMIC DNA]</scope>
    <source>
        <strain evidence="2">Haibei</strain>
    </source>
</reference>